<keyword evidence="1" id="KW-1133">Transmembrane helix</keyword>
<dbReference type="AlphaFoldDB" id="A0A4U5UJ20"/>
<reference evidence="2 3" key="1">
    <citation type="submission" date="2019-01" db="EMBL/GenBank/DDBJ databases">
        <title>Genome Assembly of Collichthys lucidus.</title>
        <authorList>
            <person name="Cai M."/>
            <person name="Xiao S."/>
        </authorList>
    </citation>
    <scope>NUCLEOTIDE SEQUENCE [LARGE SCALE GENOMIC DNA]</scope>
    <source>
        <strain evidence="2">JT15FE1705JMU</strain>
        <tissue evidence="2">Muscle</tissue>
    </source>
</reference>
<keyword evidence="1" id="KW-0472">Membrane</keyword>
<keyword evidence="3" id="KW-1185">Reference proteome</keyword>
<sequence>MERHQTGQDEELMEVIEMTDDSKAAHRPRRSTVGHSGCFKCVVTLATVMGLIIVAMVAGFILHFFRFTASGNEDAPPAKAPIVCHLTESDEKGIYDIFTVEKGATYLILGWVKFSEAPNEELTLIQMRKGEDDRTLQRKRENQKEIFFGTKVKMAPGAKISISFLSEYKDSSFIVYEL</sequence>
<evidence type="ECO:0000256" key="1">
    <source>
        <dbReference type="SAM" id="Phobius"/>
    </source>
</evidence>
<dbReference type="Proteomes" id="UP000298787">
    <property type="component" value="Chromosome 8"/>
</dbReference>
<protein>
    <submittedName>
        <fullName evidence="2">Uncharacterized protein</fullName>
    </submittedName>
</protein>
<name>A0A4U5UJ20_COLLU</name>
<dbReference type="EMBL" id="CM014085">
    <property type="protein sequence ID" value="TKS74786.1"/>
    <property type="molecule type" value="Genomic_DNA"/>
</dbReference>
<feature type="transmembrane region" description="Helical" evidence="1">
    <location>
        <begin position="37"/>
        <end position="65"/>
    </location>
</feature>
<proteinExistence type="predicted"/>
<accession>A0A4U5UJ20</accession>
<evidence type="ECO:0000313" key="3">
    <source>
        <dbReference type="Proteomes" id="UP000298787"/>
    </source>
</evidence>
<keyword evidence="1" id="KW-0812">Transmembrane</keyword>
<evidence type="ECO:0000313" key="2">
    <source>
        <dbReference type="EMBL" id="TKS74786.1"/>
    </source>
</evidence>
<gene>
    <name evidence="2" type="ORF">D9C73_008869</name>
</gene>
<organism evidence="2 3">
    <name type="scientific">Collichthys lucidus</name>
    <name type="common">Big head croaker</name>
    <name type="synonym">Sciaena lucida</name>
    <dbReference type="NCBI Taxonomy" id="240159"/>
    <lineage>
        <taxon>Eukaryota</taxon>
        <taxon>Metazoa</taxon>
        <taxon>Chordata</taxon>
        <taxon>Craniata</taxon>
        <taxon>Vertebrata</taxon>
        <taxon>Euteleostomi</taxon>
        <taxon>Actinopterygii</taxon>
        <taxon>Neopterygii</taxon>
        <taxon>Teleostei</taxon>
        <taxon>Neoteleostei</taxon>
        <taxon>Acanthomorphata</taxon>
        <taxon>Eupercaria</taxon>
        <taxon>Sciaenidae</taxon>
        <taxon>Collichthys</taxon>
    </lineage>
</organism>